<evidence type="ECO:0000313" key="3">
    <source>
        <dbReference type="EMBL" id="GEU70636.1"/>
    </source>
</evidence>
<dbReference type="Pfam" id="PF07727">
    <property type="entry name" value="RVT_2"/>
    <property type="match status" value="2"/>
</dbReference>
<feature type="domain" description="Reverse transcriptase Ty1/copia-type" evidence="2">
    <location>
        <begin position="381"/>
        <end position="443"/>
    </location>
</feature>
<dbReference type="InterPro" id="IPR013103">
    <property type="entry name" value="RVT_2"/>
</dbReference>
<proteinExistence type="predicted"/>
<feature type="domain" description="Reverse transcriptase Ty1/copia-type" evidence="2">
    <location>
        <begin position="276"/>
        <end position="380"/>
    </location>
</feature>
<comment type="caution">
    <text evidence="3">The sequence shown here is derived from an EMBL/GenBank/DDBJ whole genome shotgun (WGS) entry which is preliminary data.</text>
</comment>
<sequence>MHINFQEYKPNVTGSGPTWLFDIDTLTKSMNYQPYTAGNQSNPSAGVQEQFDAEKAGEDNVQHYVLFSLWCSGSKHPQNPNEDVTFEVKEPKFKGNKHESEVHVSQVVVPRQRSMMTRLRERLKARVLLIPAVGKISTNSTNPFSAAGPSNTTVKDVGAEADFTNLETTITVSPIPTTNVHKDHPVTQIVGDLSLATQAKSMTRVAKDQGGLSQINNNDFHTCMFSCFLSQEEPKRVHQALKDLSCNEAMQEELLQFKMQKVWVLVDLPNGKRAIGHTQEEGIDYEKVFAPAARIEAIKLFLAYTSFIGFMVYLMYVKSVFLYGTIKEEEYVCQPPGFEDLDYPDNVYKVVKALYGLHQAPRAWYETLANYLLENGFQRDLCKDFEKLIKYKFQMSSIGELIFFLGLQVKQKPYGKFISHDRYVAKILRKFDLIDRKSASTPIDTEKPLLKDPDGDNV</sequence>
<organism evidence="3">
    <name type="scientific">Tanacetum cinerariifolium</name>
    <name type="common">Dalmatian daisy</name>
    <name type="synonym">Chrysanthemum cinerariifolium</name>
    <dbReference type="NCBI Taxonomy" id="118510"/>
    <lineage>
        <taxon>Eukaryota</taxon>
        <taxon>Viridiplantae</taxon>
        <taxon>Streptophyta</taxon>
        <taxon>Embryophyta</taxon>
        <taxon>Tracheophyta</taxon>
        <taxon>Spermatophyta</taxon>
        <taxon>Magnoliopsida</taxon>
        <taxon>eudicotyledons</taxon>
        <taxon>Gunneridae</taxon>
        <taxon>Pentapetalae</taxon>
        <taxon>asterids</taxon>
        <taxon>campanulids</taxon>
        <taxon>Asterales</taxon>
        <taxon>Asteraceae</taxon>
        <taxon>Asteroideae</taxon>
        <taxon>Anthemideae</taxon>
        <taxon>Anthemidinae</taxon>
        <taxon>Tanacetum</taxon>
    </lineage>
</organism>
<gene>
    <name evidence="3" type="ORF">Tci_042614</name>
</gene>
<reference evidence="3" key="1">
    <citation type="journal article" date="2019" name="Sci. Rep.">
        <title>Draft genome of Tanacetum cinerariifolium, the natural source of mosquito coil.</title>
        <authorList>
            <person name="Yamashiro T."/>
            <person name="Shiraishi A."/>
            <person name="Satake H."/>
            <person name="Nakayama K."/>
        </authorList>
    </citation>
    <scope>NUCLEOTIDE SEQUENCE</scope>
</reference>
<evidence type="ECO:0000259" key="2">
    <source>
        <dbReference type="Pfam" id="PF07727"/>
    </source>
</evidence>
<keyword evidence="1" id="KW-0472">Membrane</keyword>
<keyword evidence="1" id="KW-0812">Transmembrane</keyword>
<feature type="transmembrane region" description="Helical" evidence="1">
    <location>
        <begin position="297"/>
        <end position="317"/>
    </location>
</feature>
<accession>A0A6L2M9E9</accession>
<feature type="non-terminal residue" evidence="3">
    <location>
        <position position="458"/>
    </location>
</feature>
<evidence type="ECO:0000256" key="1">
    <source>
        <dbReference type="SAM" id="Phobius"/>
    </source>
</evidence>
<protein>
    <recommendedName>
        <fullName evidence="2">Reverse transcriptase Ty1/copia-type domain-containing protein</fullName>
    </recommendedName>
</protein>
<keyword evidence="1" id="KW-1133">Transmembrane helix</keyword>
<dbReference type="AlphaFoldDB" id="A0A6L2M9E9"/>
<dbReference type="EMBL" id="BKCJ010006153">
    <property type="protein sequence ID" value="GEU70636.1"/>
    <property type="molecule type" value="Genomic_DNA"/>
</dbReference>
<name>A0A6L2M9E9_TANCI</name>